<sequence length="493" mass="55901">MKGESRLPPSSKDWANAKFSFDWGNSAVSPSGTNTECLAFLRQPGLQRMWPLVRKKYESYGRIAGTIRLSGLREEERDALEGLFAVNMLGRSDFRFRLAELERALQETRFQVSIKDCLCLLYGDDWMTRQEQREIEQRSWERFCRWASQFAGKEELKIWIEQLSAGFGSGYRVFLECYRDYCEKGDSPDWAVALEALHQLPARNERLPVFAARTTGDPHGLDRSTLAGRIFYWGMTALQNRYRHGSEPGIQEPGRTAPQEDSFEETRSTDEADPTSDNTLESISQSEVIRAQYALAGIVLDDISSIVWVAGWGEYAKDPVALPLLTVERLDTDTLPSISEVFVVENPSIFGALVDWGLQTGSSLPFPLVCTSGQPSLAALRLLDKITDGQSRIYYSGDFDVKGLTMAAGLSQRYGSRFIPWRLDAETYRSAVRRHFPSFSEAEIQALERMQVPWDDRLLKVMRNSGRKLFQEQILGLLLADWEAHKNGLGQPF</sequence>
<reference evidence="5" key="1">
    <citation type="submission" date="2017-07" db="EMBL/GenBank/DDBJ databases">
        <title>Draft genome sequence of Effusibacillus lacus strain skLN1.</title>
        <authorList>
            <person name="Watanabe M."/>
            <person name="Kojima H."/>
            <person name="Fukui M."/>
        </authorList>
    </citation>
    <scope>NUCLEOTIDE SEQUENCE [LARGE SCALE GENOMIC DNA]</scope>
    <source>
        <strain evidence="5">skLN1</strain>
    </source>
</reference>
<gene>
    <name evidence="4" type="ORF">EFBL_0009</name>
</gene>
<evidence type="ECO:0000259" key="3">
    <source>
        <dbReference type="Pfam" id="PF11796"/>
    </source>
</evidence>
<keyword evidence="5" id="KW-1185">Reference proteome</keyword>
<evidence type="ECO:0000313" key="5">
    <source>
        <dbReference type="Proteomes" id="UP000217785"/>
    </source>
</evidence>
<dbReference type="InterPro" id="IPR036078">
    <property type="entry name" value="Spo11/TopoVI_A_sf"/>
</dbReference>
<dbReference type="Pfam" id="PF11796">
    <property type="entry name" value="DUF3323"/>
    <property type="match status" value="1"/>
</dbReference>
<evidence type="ECO:0000256" key="1">
    <source>
        <dbReference type="SAM" id="MobiDB-lite"/>
    </source>
</evidence>
<dbReference type="NCBIfam" id="TIGR02679">
    <property type="entry name" value="TIGR02679 family protein"/>
    <property type="match status" value="1"/>
</dbReference>
<feature type="domain" description="DUF2399" evidence="2">
    <location>
        <begin position="321"/>
        <end position="481"/>
    </location>
</feature>
<dbReference type="Gene3D" id="3.40.1360.10">
    <property type="match status" value="1"/>
</dbReference>
<dbReference type="AlphaFoldDB" id="A0A292YIV9"/>
<feature type="region of interest" description="Disordered" evidence="1">
    <location>
        <begin position="244"/>
        <end position="281"/>
    </location>
</feature>
<organism evidence="4 5">
    <name type="scientific">Effusibacillus lacus</name>
    <dbReference type="NCBI Taxonomy" id="1348429"/>
    <lineage>
        <taxon>Bacteria</taxon>
        <taxon>Bacillati</taxon>
        <taxon>Bacillota</taxon>
        <taxon>Bacilli</taxon>
        <taxon>Bacillales</taxon>
        <taxon>Alicyclobacillaceae</taxon>
        <taxon>Effusibacillus</taxon>
    </lineage>
</organism>
<dbReference type="GO" id="GO:0003677">
    <property type="term" value="F:DNA binding"/>
    <property type="evidence" value="ECO:0007669"/>
    <property type="project" value="InterPro"/>
</dbReference>
<accession>A0A292YIV9</accession>
<dbReference type="GO" id="GO:0005694">
    <property type="term" value="C:chromosome"/>
    <property type="evidence" value="ECO:0007669"/>
    <property type="project" value="InterPro"/>
</dbReference>
<dbReference type="InterPro" id="IPR024466">
    <property type="entry name" value="CHP02679_N"/>
</dbReference>
<dbReference type="InterPro" id="IPR013495">
    <property type="entry name" value="CHP02679"/>
</dbReference>
<protein>
    <recommendedName>
        <fullName evidence="6">TIGR02679 family protein</fullName>
    </recommendedName>
</protein>
<name>A0A292YIV9_9BACL</name>
<proteinExistence type="predicted"/>
<evidence type="ECO:0008006" key="6">
    <source>
        <dbReference type="Google" id="ProtNLM"/>
    </source>
</evidence>
<dbReference type="EMBL" id="BDUF01000001">
    <property type="protein sequence ID" value="GAX88400.1"/>
    <property type="molecule type" value="Genomic_DNA"/>
</dbReference>
<comment type="caution">
    <text evidence="4">The sequence shown here is derived from an EMBL/GenBank/DDBJ whole genome shotgun (WGS) entry which is preliminary data.</text>
</comment>
<dbReference type="InterPro" id="IPR024465">
    <property type="entry name" value="DUF2399"/>
</dbReference>
<evidence type="ECO:0000313" key="4">
    <source>
        <dbReference type="EMBL" id="GAX88400.1"/>
    </source>
</evidence>
<dbReference type="Proteomes" id="UP000217785">
    <property type="component" value="Unassembled WGS sequence"/>
</dbReference>
<feature type="domain" description="Conserved hypothetical protein CHP02679 N terminus" evidence="3">
    <location>
        <begin position="64"/>
        <end position="312"/>
    </location>
</feature>
<evidence type="ECO:0000259" key="2">
    <source>
        <dbReference type="Pfam" id="PF09664"/>
    </source>
</evidence>
<dbReference type="SUPFAM" id="SSF56726">
    <property type="entry name" value="DNA topoisomerase IV, alpha subunit"/>
    <property type="match status" value="1"/>
</dbReference>
<dbReference type="Pfam" id="PF09664">
    <property type="entry name" value="DUF2399"/>
    <property type="match status" value="1"/>
</dbReference>